<reference evidence="3" key="1">
    <citation type="submission" date="2021-06" db="EMBL/GenBank/DDBJ databases">
        <title>Description of novel taxa of the family Lachnospiraceae.</title>
        <authorList>
            <person name="Chaplin A.V."/>
            <person name="Sokolova S.R."/>
            <person name="Pikina A.P."/>
            <person name="Korzhanova M."/>
            <person name="Belova V."/>
            <person name="Korostin D."/>
            <person name="Efimov B.A."/>
        </authorList>
    </citation>
    <scope>NUCLEOTIDE SEQUENCE</scope>
    <source>
        <strain evidence="3">ASD5720</strain>
    </source>
</reference>
<evidence type="ECO:0000259" key="2">
    <source>
        <dbReference type="PROSITE" id="PS51910"/>
    </source>
</evidence>
<dbReference type="PANTHER" id="PTHR46066:SF2">
    <property type="entry name" value="CHITINASE DOMAIN-CONTAINING PROTEIN 1"/>
    <property type="match status" value="1"/>
</dbReference>
<dbReference type="InterPro" id="IPR001223">
    <property type="entry name" value="Glyco_hydro18_cat"/>
</dbReference>
<dbReference type="SMART" id="SM00287">
    <property type="entry name" value="SH3b"/>
    <property type="match status" value="1"/>
</dbReference>
<feature type="domain" description="GH18" evidence="2">
    <location>
        <begin position="255"/>
        <end position="580"/>
    </location>
</feature>
<dbReference type="PROSITE" id="PS51910">
    <property type="entry name" value="GH18_2"/>
    <property type="match status" value="1"/>
</dbReference>
<dbReference type="InterPro" id="IPR011583">
    <property type="entry name" value="Chitinase_II/V-like_cat"/>
</dbReference>
<dbReference type="Proteomes" id="UP000712157">
    <property type="component" value="Unassembled WGS sequence"/>
</dbReference>
<dbReference type="PANTHER" id="PTHR46066">
    <property type="entry name" value="CHITINASE DOMAIN-CONTAINING PROTEIN 1 FAMILY MEMBER"/>
    <property type="match status" value="1"/>
</dbReference>
<dbReference type="GO" id="GO:0008061">
    <property type="term" value="F:chitin binding"/>
    <property type="evidence" value="ECO:0007669"/>
    <property type="project" value="InterPro"/>
</dbReference>
<dbReference type="SMART" id="SM00636">
    <property type="entry name" value="Glyco_18"/>
    <property type="match status" value="1"/>
</dbReference>
<sequence>MKKKLIPILAALLLIVIVVAITLASGLIKKYSFTDERADLKGYFNLQAEDQVGLVLQDEVVEDKGKLIDGEVYLNYNTVKNYFNSRFYWDANENVLLYTTPTDIIKAEVGSRDYYVSKNKNTESYAIVKVDGDQAFIALDYVQKFTNIGYETFQEPNRVHITYQWGEVQVADVKGDTQVRVKAGNKSPILTDVLKGDKLFVLPEEAQIEEWTKVRTGDGYIGYVLNKKIGETRAETTSREFEEPVYTNISKDYPINLVWHQVTNAQANGKLLELITNTKGVNTISPTWFSLSDNEGNISSLADKNYVTQCHQIGVEVWGLVDNFNKEVSTFEVLSHTSRRETLINQLIAAAIEYQLDGLNIDFEELSGETGEHFIEFIRELSIKCRANGIVLSVDNYVPKAHTVHYDRREQGIVADYVIIMGYDEHYSGSKESGSVASMSFVREGIEKTLEEVPADKVINAVPFFSRLWKETPKTEEEIAAEDLTEEYVPYHLSSEAMGMQAQQDIISVNGLEPVWQEDIGQNYVEYEKDGSTYKMWIEDDQSIDLKASLVKEYNLAGIAAWRLGLERPSTWDVILKYVN</sequence>
<dbReference type="RefSeq" id="WP_238722623.1">
    <property type="nucleotide sequence ID" value="NZ_JAHQCW010000035.1"/>
</dbReference>
<feature type="domain" description="SH3b" evidence="1">
    <location>
        <begin position="166"/>
        <end position="233"/>
    </location>
</feature>
<dbReference type="Gene3D" id="3.20.20.80">
    <property type="entry name" value="Glycosidases"/>
    <property type="match status" value="1"/>
</dbReference>
<dbReference type="InterPro" id="IPR003646">
    <property type="entry name" value="SH3-like_bac-type"/>
</dbReference>
<keyword evidence="4" id="KW-1185">Reference proteome</keyword>
<dbReference type="Pfam" id="PF08239">
    <property type="entry name" value="SH3_3"/>
    <property type="match status" value="1"/>
</dbReference>
<accession>A0A949NG62</accession>
<gene>
    <name evidence="3" type="ORF">KTH89_18155</name>
</gene>
<dbReference type="Gene3D" id="3.10.50.10">
    <property type="match status" value="1"/>
</dbReference>
<dbReference type="Pfam" id="PF00704">
    <property type="entry name" value="Glyco_hydro_18"/>
    <property type="match status" value="1"/>
</dbReference>
<protein>
    <submittedName>
        <fullName evidence="3">SH3 domain-containing protein</fullName>
    </submittedName>
</protein>
<comment type="caution">
    <text evidence="3">The sequence shown here is derived from an EMBL/GenBank/DDBJ whole genome shotgun (WGS) entry which is preliminary data.</text>
</comment>
<dbReference type="InterPro" id="IPR017853">
    <property type="entry name" value="GH"/>
</dbReference>
<organism evidence="3 4">
    <name type="scientific">Diplocloster agilis</name>
    <dbReference type="NCBI Taxonomy" id="2850323"/>
    <lineage>
        <taxon>Bacteria</taxon>
        <taxon>Bacillati</taxon>
        <taxon>Bacillota</taxon>
        <taxon>Clostridia</taxon>
        <taxon>Lachnospirales</taxon>
        <taxon>Lachnospiraceae</taxon>
        <taxon>Diplocloster</taxon>
    </lineage>
</organism>
<dbReference type="InterPro" id="IPR029070">
    <property type="entry name" value="Chitinase_insertion_sf"/>
</dbReference>
<dbReference type="SUPFAM" id="SSF51445">
    <property type="entry name" value="(Trans)glycosidases"/>
    <property type="match status" value="1"/>
</dbReference>
<dbReference type="EMBL" id="JAHQCW010000035">
    <property type="protein sequence ID" value="MBU9738469.1"/>
    <property type="molecule type" value="Genomic_DNA"/>
</dbReference>
<name>A0A949NG62_9FIRM</name>
<dbReference type="AlphaFoldDB" id="A0A949NG62"/>
<evidence type="ECO:0000313" key="3">
    <source>
        <dbReference type="EMBL" id="MBU9738469.1"/>
    </source>
</evidence>
<evidence type="ECO:0000259" key="1">
    <source>
        <dbReference type="PROSITE" id="PS51781"/>
    </source>
</evidence>
<proteinExistence type="predicted"/>
<dbReference type="PROSITE" id="PS51781">
    <property type="entry name" value="SH3B"/>
    <property type="match status" value="1"/>
</dbReference>
<dbReference type="GO" id="GO:0005975">
    <property type="term" value="P:carbohydrate metabolic process"/>
    <property type="evidence" value="ECO:0007669"/>
    <property type="project" value="InterPro"/>
</dbReference>
<evidence type="ECO:0000313" key="4">
    <source>
        <dbReference type="Proteomes" id="UP000712157"/>
    </source>
</evidence>
<dbReference type="Gene3D" id="2.30.30.40">
    <property type="entry name" value="SH3 Domains"/>
    <property type="match status" value="1"/>
</dbReference>